<feature type="non-terminal residue" evidence="6">
    <location>
        <position position="1"/>
    </location>
</feature>
<proteinExistence type="inferred from homology"/>
<accession>A0ABQ7SAS4</accession>
<reference evidence="6 7" key="1">
    <citation type="submission" date="2020-10" db="EMBL/GenBank/DDBJ databases">
        <authorList>
            <person name="Klimov P.B."/>
            <person name="Dyachkov S.M."/>
            <person name="Chetverikov P.E."/>
        </authorList>
    </citation>
    <scope>NUCLEOTIDE SEQUENCE [LARGE SCALE GENOMIC DNA]</scope>
    <source>
        <strain evidence="6">BMOC 18-1129-001#AD2665</strain>
        <tissue evidence="6">Entire mites</tissue>
    </source>
</reference>
<dbReference type="PANTHER" id="PTHR12706">
    <property type="entry name" value="STRAWBERRY NOTCH-RELATED"/>
    <property type="match status" value="1"/>
</dbReference>
<dbReference type="InterPro" id="IPR027417">
    <property type="entry name" value="P-loop_NTPase"/>
</dbReference>
<evidence type="ECO:0000259" key="3">
    <source>
        <dbReference type="Pfam" id="PF13871"/>
    </source>
</evidence>
<dbReference type="InterPro" id="IPR057332">
    <property type="entry name" value="SBNO_a/b_dom"/>
</dbReference>
<dbReference type="Pfam" id="PF25373">
    <property type="entry name" value="SBNO"/>
    <property type="match status" value="1"/>
</dbReference>
<protein>
    <submittedName>
        <fullName evidence="6">Protein strawberry notch-like 1</fullName>
    </submittedName>
</protein>
<evidence type="ECO:0000313" key="7">
    <source>
        <dbReference type="Proteomes" id="UP000825002"/>
    </source>
</evidence>
<feature type="compositionally biased region" description="Basic and acidic residues" evidence="2">
    <location>
        <begin position="653"/>
        <end position="664"/>
    </location>
</feature>
<dbReference type="InterPro" id="IPR026937">
    <property type="entry name" value="SBNO_Helicase_C_dom"/>
</dbReference>
<feature type="domain" description="SBNO alpha/beta" evidence="5">
    <location>
        <begin position="1086"/>
        <end position="1206"/>
    </location>
</feature>
<comment type="similarity">
    <text evidence="1">Belongs to the SBNO family.</text>
</comment>
<sequence>GISNAYLICHHNLVRINTHFTMSQDSAFVNSVLQAYSDIVKNLSTLRPEPPKPIVKLSYEEIAQQDRDVDAQDDELGQAETYAEYMPSKLKIGLRHPDPVVETSSLATVIPPDITYRLNLPKKVVDNGLLSALQLEAVVYASQQHERILPDKKTRAGFLVGDGAGVGKGRTIAGIIYENWLLGRRKAVWLSVSTDLKFDSERDLKDIGAGDIPVYLLGKFIYGRRISSYDNGSVREGVIFSTYAGLISESQTISGPLKSRLGQLLQWLGADFDGCIIFDECHKAKNICPVGKGKPSKTAQYALDIQAKLPNARVVYASATGASEPRNLGYMTRLGIWGPGTPFKTFNDFCLSIERRGVGAMELVAVDLKMKGAYMARQLSFQGVTFTIEKVPLTQEYIDIYNQSVDLWVDAKIKFDRAIELFQPTPHEKKQIWTQFWSAHQRFFKYLCIGAKVPHVVEHTLEAVKEGKCAVIGLQSTGEAKTLEYIEECGDVNDFISTARAVFESLIEHYFPAPDRKTIAAPEEISIQSSDDDEEWESCKKRNQEKLAKDQELVSFIKGAQQVPSGRSMRARRRAGIKAQKKAKVMMEIVESTESSDTDTICSDSRSSKSSVFELSSKETDDRTETLSDSSSTTETESTDSSEDERGKRKRRNPFEARFRALKKEAKKKKNSRAIPKSRVVDDSDATDVSDSVTSPKSIHEHTDAKIEVGSHLPEVIVISPNEDSALPAKKDTEDEEDPREKLSRLADELEFMKNALVESIRKLGPKLPNNTLDELIEKLGGSARVAEMTGRKGRIVSATDGTVNYQCRNESDVSLEMLNIAEKNRFMDDEKQIAIISEAASSGISLHADRRVKNTRRRVHLTIELPWSADRAIQQFGRTHRSNQTSAPEYVFLISDLAGEQRFASIVAKRLESLGALTHGDRRATSESRDLSQFNIINKYGREALDTMLKAIMFRDYRSTYVPPNYPAGRDFFEDARHALVGAGLATMKNNFLSLEKEASNTTRFMNRLLGMRVEVQNALFAYFMTSMERAISMAKRMGRYDPGIMDLNDDHGKVKCGQPEVYYLKCSDSTVKCELLHLYVERGLSWSEVRALYDISNKSGDEGFYIVNNSAVGSTTIFLALREPTETTSRTKQIFRIYKPNTGLQPKVETFASINDRGKKVSFERAENLWSRIYEITDTQCSHICFFNSCRRISAGMKCDIGLRHRQYCILSGGVLTAWPYLERKAPNVTSRLQIVRLNVGGLRLIGPMIPLNLVDIVREYFKAGEKGVDF</sequence>
<dbReference type="InterPro" id="IPR026741">
    <property type="entry name" value="SNO"/>
</dbReference>
<feature type="compositionally biased region" description="Basic and acidic residues" evidence="2">
    <location>
        <begin position="616"/>
        <end position="626"/>
    </location>
</feature>
<feature type="compositionally biased region" description="Polar residues" evidence="2">
    <location>
        <begin position="592"/>
        <end position="604"/>
    </location>
</feature>
<gene>
    <name evidence="6" type="primary">SBNO1</name>
    <name evidence="6" type="ORF">GZH46_00925</name>
</gene>
<feature type="compositionally biased region" description="Basic and acidic residues" evidence="2">
    <location>
        <begin position="729"/>
        <end position="741"/>
    </location>
</feature>
<evidence type="ECO:0000259" key="4">
    <source>
        <dbReference type="Pfam" id="PF13872"/>
    </source>
</evidence>
<evidence type="ECO:0000256" key="1">
    <source>
        <dbReference type="ARBA" id="ARBA00006992"/>
    </source>
</evidence>
<keyword evidence="7" id="KW-1185">Reference proteome</keyword>
<feature type="region of interest" description="Disordered" evidence="2">
    <location>
        <begin position="559"/>
        <end position="702"/>
    </location>
</feature>
<feature type="compositionally biased region" description="Low complexity" evidence="2">
    <location>
        <begin position="627"/>
        <end position="636"/>
    </location>
</feature>
<dbReference type="Gene3D" id="3.40.50.300">
    <property type="entry name" value="P-loop containing nucleotide triphosphate hydrolases"/>
    <property type="match status" value="2"/>
</dbReference>
<evidence type="ECO:0000256" key="2">
    <source>
        <dbReference type="SAM" id="MobiDB-lite"/>
    </source>
</evidence>
<organism evidence="6 7">
    <name type="scientific">Fragariocoptes setiger</name>
    <dbReference type="NCBI Taxonomy" id="1670756"/>
    <lineage>
        <taxon>Eukaryota</taxon>
        <taxon>Metazoa</taxon>
        <taxon>Ecdysozoa</taxon>
        <taxon>Arthropoda</taxon>
        <taxon>Chelicerata</taxon>
        <taxon>Arachnida</taxon>
        <taxon>Acari</taxon>
        <taxon>Acariformes</taxon>
        <taxon>Trombidiformes</taxon>
        <taxon>Prostigmata</taxon>
        <taxon>Eupodina</taxon>
        <taxon>Eriophyoidea</taxon>
        <taxon>Phytoptidae</taxon>
        <taxon>Fragariocoptes</taxon>
    </lineage>
</organism>
<feature type="domain" description="Strawberry notch helicase C" evidence="3">
    <location>
        <begin position="771"/>
        <end position="1048"/>
    </location>
</feature>
<name>A0ABQ7SAS4_9ACAR</name>
<dbReference type="Proteomes" id="UP000825002">
    <property type="component" value="Unassembled WGS sequence"/>
</dbReference>
<feature type="compositionally biased region" description="Basic residues" evidence="2">
    <location>
        <begin position="569"/>
        <end position="584"/>
    </location>
</feature>
<dbReference type="EMBL" id="JAIFTH010000127">
    <property type="protein sequence ID" value="KAG9510530.1"/>
    <property type="molecule type" value="Genomic_DNA"/>
</dbReference>
<dbReference type="PANTHER" id="PTHR12706:SF30">
    <property type="entry name" value="PROTEIN STRAWBERRY NOTCH-RELATED"/>
    <property type="match status" value="1"/>
</dbReference>
<evidence type="ECO:0000259" key="5">
    <source>
        <dbReference type="Pfam" id="PF25373"/>
    </source>
</evidence>
<feature type="domain" description="Strawberry notch AAA" evidence="4">
    <location>
        <begin position="95"/>
        <end position="403"/>
    </location>
</feature>
<dbReference type="Pfam" id="PF13872">
    <property type="entry name" value="AAA_34"/>
    <property type="match status" value="1"/>
</dbReference>
<dbReference type="SUPFAM" id="SSF52540">
    <property type="entry name" value="P-loop containing nucleoside triphosphate hydrolases"/>
    <property type="match status" value="2"/>
</dbReference>
<dbReference type="Pfam" id="PF13871">
    <property type="entry name" value="Helicase_C_4"/>
    <property type="match status" value="1"/>
</dbReference>
<evidence type="ECO:0000313" key="6">
    <source>
        <dbReference type="EMBL" id="KAG9510530.1"/>
    </source>
</evidence>
<dbReference type="InterPro" id="IPR039187">
    <property type="entry name" value="SNO_AAA"/>
</dbReference>
<comment type="caution">
    <text evidence="6">The sequence shown here is derived from an EMBL/GenBank/DDBJ whole genome shotgun (WGS) entry which is preliminary data.</text>
</comment>
<feature type="region of interest" description="Disordered" evidence="2">
    <location>
        <begin position="720"/>
        <end position="741"/>
    </location>
</feature>